<protein>
    <submittedName>
        <fullName evidence="1">Uncharacterized protein</fullName>
    </submittedName>
</protein>
<accession>A0ABX3NZ73</accession>
<dbReference type="Proteomes" id="UP000192277">
    <property type="component" value="Unassembled WGS sequence"/>
</dbReference>
<gene>
    <name evidence="1" type="ORF">A4D02_27855</name>
</gene>
<evidence type="ECO:0000313" key="2">
    <source>
        <dbReference type="Proteomes" id="UP000192277"/>
    </source>
</evidence>
<organism evidence="1 2">
    <name type="scientific">Niastella koreensis</name>
    <dbReference type="NCBI Taxonomy" id="354356"/>
    <lineage>
        <taxon>Bacteria</taxon>
        <taxon>Pseudomonadati</taxon>
        <taxon>Bacteroidota</taxon>
        <taxon>Chitinophagia</taxon>
        <taxon>Chitinophagales</taxon>
        <taxon>Chitinophagaceae</taxon>
        <taxon>Niastella</taxon>
    </lineage>
</organism>
<sequence length="77" mass="9274">MDFVCASSFYPIKNQSLFTTFKKCRDIALSKIRKKKEAWVFDFLTIFYYTDQQQNHENTYRSAYAYSYNSAVHFCPR</sequence>
<reference evidence="1 2" key="1">
    <citation type="submission" date="2016-04" db="EMBL/GenBank/DDBJ databases">
        <authorList>
            <person name="Chen L."/>
            <person name="Zhuang W."/>
            <person name="Wang G."/>
        </authorList>
    </citation>
    <scope>NUCLEOTIDE SEQUENCE [LARGE SCALE GENOMIC DNA]</scope>
    <source>
        <strain evidence="2">GR20</strain>
    </source>
</reference>
<evidence type="ECO:0000313" key="1">
    <source>
        <dbReference type="EMBL" id="OQP49894.1"/>
    </source>
</evidence>
<name>A0ABX3NZ73_9BACT</name>
<proteinExistence type="predicted"/>
<comment type="caution">
    <text evidence="1">The sequence shown here is derived from an EMBL/GenBank/DDBJ whole genome shotgun (WGS) entry which is preliminary data.</text>
</comment>
<keyword evidence="2" id="KW-1185">Reference proteome</keyword>
<dbReference type="EMBL" id="LWBO01000009">
    <property type="protein sequence ID" value="OQP49894.1"/>
    <property type="molecule type" value="Genomic_DNA"/>
</dbReference>